<organism evidence="3 4">
    <name type="scientific">Strongyloides venezuelensis</name>
    <name type="common">Threadworm</name>
    <dbReference type="NCBI Taxonomy" id="75913"/>
    <lineage>
        <taxon>Eukaryota</taxon>
        <taxon>Metazoa</taxon>
        <taxon>Ecdysozoa</taxon>
        <taxon>Nematoda</taxon>
        <taxon>Chromadorea</taxon>
        <taxon>Rhabditida</taxon>
        <taxon>Tylenchina</taxon>
        <taxon>Panagrolaimomorpha</taxon>
        <taxon>Strongyloidoidea</taxon>
        <taxon>Strongyloididae</taxon>
        <taxon>Strongyloides</taxon>
    </lineage>
</organism>
<keyword evidence="3" id="KW-1185">Reference proteome</keyword>
<sequence length="811" mass="89832">MAICALRRSKAINNWFLILSTLILVLNVLIQSQSLDYDDINTRTHLRGIQKLERINGMTQEIYAKQDEKILNKNSYVGEDQSTQLLYNENQYPRKMPLISDEPVFSSDDRSQVIKVKHRKPSSLSNYQPEAFFEPSKEDIIKRPVSEDTIDKIDEMMDKVKSRFFVTQNNNNNNVLENKKNLSNEEKTITTDDESVKKERLERIRARWAKLGPIIKSRVNRLFSKARLSQNYSIGKEVRRFSTTTPKTFELDKKQNIEINFDTFTEVNHNDKPVLHSVKTMTDDKFLGQHEIKNLGTYDHIIKRPPIAKPTFGNELINLGNLDNEGDLHNRLSNNFGEQRRTHYKFVNKVSSRPRLRIRRPGNVPTAQAMENEVVRAAGISSLNRGPLSLPELSPITSEVSNENQKIKPIPLPSIEKSDETSRAFKSDESGESLIDSSEITFGNPPPKNDKNIKPNKSDELDSNSKSKEHNNVEIEPPFEPTDEEISSLSRNHNKKKVKVEDVDSGDSGILPQNSGLRPVAPPSEFGLTGGFGSGFSGGSGKMPSGFGFGGGMGAPLPKPSKTSSLVNEKTIGIQTNKDNNDDNDENDEGDEEDFDKENTAFGRPKGPTSDDGSSEGPPKPKGPVFNQEELFTGDSAFNINNKGPTGDGYGPPISSGAAIPPPVHGINYGGGAAGIGSMGMVESYTQNPPTTVKPSALLNILNKADQGINQAITHFERGSPVETAAIDILEVALGSQRLDSQAKLLGHVDRTFGLDNLQRLQRWANTGGALDMLKEQFAKIAKNYRPPADLLPTIPPQLEYLFSSSSNGKK</sequence>
<feature type="compositionally biased region" description="Polar residues" evidence="1">
    <location>
        <begin position="395"/>
        <end position="404"/>
    </location>
</feature>
<feature type="compositionally biased region" description="Basic and acidic residues" evidence="1">
    <location>
        <begin position="416"/>
        <end position="429"/>
    </location>
</feature>
<dbReference type="Proteomes" id="UP000035680">
    <property type="component" value="Unassembled WGS sequence"/>
</dbReference>
<keyword evidence="2" id="KW-0472">Membrane</keyword>
<feature type="transmembrane region" description="Helical" evidence="2">
    <location>
        <begin position="12"/>
        <end position="30"/>
    </location>
</feature>
<protein>
    <submittedName>
        <fullName evidence="4">Uncharacterized protein</fullName>
    </submittedName>
</protein>
<keyword evidence="2" id="KW-1133">Transmembrane helix</keyword>
<evidence type="ECO:0000256" key="2">
    <source>
        <dbReference type="SAM" id="Phobius"/>
    </source>
</evidence>
<feature type="compositionally biased region" description="Acidic residues" evidence="1">
    <location>
        <begin position="582"/>
        <end position="596"/>
    </location>
</feature>
<proteinExistence type="predicted"/>
<evidence type="ECO:0000313" key="4">
    <source>
        <dbReference type="WBParaSite" id="SVE_0753000.1"/>
    </source>
</evidence>
<reference evidence="3" key="1">
    <citation type="submission" date="2014-07" db="EMBL/GenBank/DDBJ databases">
        <authorList>
            <person name="Martin A.A"/>
            <person name="De Silva N."/>
        </authorList>
    </citation>
    <scope>NUCLEOTIDE SEQUENCE</scope>
</reference>
<accession>A0A0K0FF89</accession>
<dbReference type="AlphaFoldDB" id="A0A0K0FF89"/>
<dbReference type="WBParaSite" id="SVE_0753000.1">
    <property type="protein sequence ID" value="SVE_0753000.1"/>
    <property type="gene ID" value="SVE_0753000"/>
</dbReference>
<name>A0A0K0FF89_STRVS</name>
<feature type="compositionally biased region" description="Polar residues" evidence="1">
    <location>
        <begin position="561"/>
        <end position="576"/>
    </location>
</feature>
<feature type="compositionally biased region" description="Basic and acidic residues" evidence="1">
    <location>
        <begin position="448"/>
        <end position="473"/>
    </location>
</feature>
<feature type="compositionally biased region" description="Gly residues" evidence="1">
    <location>
        <begin position="528"/>
        <end position="554"/>
    </location>
</feature>
<evidence type="ECO:0000256" key="1">
    <source>
        <dbReference type="SAM" id="MobiDB-lite"/>
    </source>
</evidence>
<feature type="region of interest" description="Disordered" evidence="1">
    <location>
        <begin position="394"/>
        <end position="657"/>
    </location>
</feature>
<reference evidence="4" key="2">
    <citation type="submission" date="2015-08" db="UniProtKB">
        <authorList>
            <consortium name="WormBaseParasite"/>
        </authorList>
    </citation>
    <scope>IDENTIFICATION</scope>
</reference>
<keyword evidence="2" id="KW-0812">Transmembrane</keyword>
<evidence type="ECO:0000313" key="3">
    <source>
        <dbReference type="Proteomes" id="UP000035680"/>
    </source>
</evidence>